<dbReference type="InterPro" id="IPR050900">
    <property type="entry name" value="Transposase_IS3/IS150/IS904"/>
</dbReference>
<evidence type="ECO:0000259" key="1">
    <source>
        <dbReference type="PROSITE" id="PS50994"/>
    </source>
</evidence>
<comment type="caution">
    <text evidence="2">The sequence shown here is derived from an EMBL/GenBank/DDBJ whole genome shotgun (WGS) entry which is preliminary data.</text>
</comment>
<protein>
    <submittedName>
        <fullName evidence="2">Transposase InsO family protein</fullName>
    </submittedName>
</protein>
<dbReference type="AlphaFoldDB" id="A0A7X0D845"/>
<dbReference type="PANTHER" id="PTHR46889">
    <property type="entry name" value="TRANSPOSASE INSF FOR INSERTION SEQUENCE IS3B-RELATED"/>
    <property type="match status" value="1"/>
</dbReference>
<evidence type="ECO:0000313" key="3">
    <source>
        <dbReference type="Proteomes" id="UP000546642"/>
    </source>
</evidence>
<dbReference type="PANTHER" id="PTHR46889:SF4">
    <property type="entry name" value="TRANSPOSASE INSO FOR INSERTION SEQUENCE ELEMENT IS911B-RELATED"/>
    <property type="match status" value="1"/>
</dbReference>
<dbReference type="InterPro" id="IPR001584">
    <property type="entry name" value="Integrase_cat-core"/>
</dbReference>
<keyword evidence="3" id="KW-1185">Reference proteome</keyword>
<accession>A0A7X0D845</accession>
<name>A0A7X0D845_9ACTN</name>
<dbReference type="Proteomes" id="UP000546642">
    <property type="component" value="Unassembled WGS sequence"/>
</dbReference>
<reference evidence="2 3" key="1">
    <citation type="submission" date="2020-08" db="EMBL/GenBank/DDBJ databases">
        <title>Sequencing the genomes of 1000 actinobacteria strains.</title>
        <authorList>
            <person name="Klenk H.-P."/>
        </authorList>
    </citation>
    <scope>NUCLEOTIDE SEQUENCE [LARGE SCALE GENOMIC DNA]</scope>
    <source>
        <strain evidence="2 3">DSM 46659</strain>
    </source>
</reference>
<dbReference type="EMBL" id="JACHDS010000001">
    <property type="protein sequence ID" value="MBB6175010.1"/>
    <property type="molecule type" value="Genomic_DNA"/>
</dbReference>
<sequence>MIDLYSRRLVGWSIAEHMRTSLVVDALAAARRERGSLAGAVFQSDHGAQYTSAEFASVCEQFGVARSMGAVGSSADNAAAEALNATL</sequence>
<dbReference type="InterPro" id="IPR012337">
    <property type="entry name" value="RNaseH-like_sf"/>
</dbReference>
<feature type="domain" description="Integrase catalytic" evidence="1">
    <location>
        <begin position="1"/>
        <end position="87"/>
    </location>
</feature>
<dbReference type="SUPFAM" id="SSF53098">
    <property type="entry name" value="Ribonuclease H-like"/>
    <property type="match status" value="1"/>
</dbReference>
<gene>
    <name evidence="2" type="ORF">HNR23_005070</name>
</gene>
<dbReference type="Gene3D" id="3.30.420.10">
    <property type="entry name" value="Ribonuclease H-like superfamily/Ribonuclease H"/>
    <property type="match status" value="1"/>
</dbReference>
<organism evidence="2 3">
    <name type="scientific">Nocardiopsis mwathae</name>
    <dbReference type="NCBI Taxonomy" id="1472723"/>
    <lineage>
        <taxon>Bacteria</taxon>
        <taxon>Bacillati</taxon>
        <taxon>Actinomycetota</taxon>
        <taxon>Actinomycetes</taxon>
        <taxon>Streptosporangiales</taxon>
        <taxon>Nocardiopsidaceae</taxon>
        <taxon>Nocardiopsis</taxon>
    </lineage>
</organism>
<dbReference type="Pfam" id="PF00665">
    <property type="entry name" value="rve"/>
    <property type="match status" value="1"/>
</dbReference>
<dbReference type="PROSITE" id="PS50994">
    <property type="entry name" value="INTEGRASE"/>
    <property type="match status" value="1"/>
</dbReference>
<proteinExistence type="predicted"/>
<evidence type="ECO:0000313" key="2">
    <source>
        <dbReference type="EMBL" id="MBB6175010.1"/>
    </source>
</evidence>
<dbReference type="InterPro" id="IPR036397">
    <property type="entry name" value="RNaseH_sf"/>
</dbReference>
<dbReference type="GO" id="GO:0015074">
    <property type="term" value="P:DNA integration"/>
    <property type="evidence" value="ECO:0007669"/>
    <property type="project" value="InterPro"/>
</dbReference>
<dbReference type="GO" id="GO:0003676">
    <property type="term" value="F:nucleic acid binding"/>
    <property type="evidence" value="ECO:0007669"/>
    <property type="project" value="InterPro"/>
</dbReference>